<feature type="domain" description="C2H2-type" evidence="13">
    <location>
        <begin position="238"/>
        <end position="265"/>
    </location>
</feature>
<evidence type="ECO:0000313" key="15">
    <source>
        <dbReference type="Proteomes" id="UP000472272"/>
    </source>
</evidence>
<evidence type="ECO:0000256" key="2">
    <source>
        <dbReference type="ARBA" id="ARBA00006991"/>
    </source>
</evidence>
<dbReference type="GO" id="GO:0005634">
    <property type="term" value="C:nucleus"/>
    <property type="evidence" value="ECO:0007669"/>
    <property type="project" value="UniProtKB-SubCell"/>
</dbReference>
<dbReference type="PROSITE" id="PS00198">
    <property type="entry name" value="4FE4S_FER_1"/>
    <property type="match status" value="1"/>
</dbReference>
<dbReference type="Pfam" id="PF00096">
    <property type="entry name" value="zf-C2H2"/>
    <property type="match status" value="5"/>
</dbReference>
<feature type="domain" description="C2H2-type" evidence="13">
    <location>
        <begin position="294"/>
        <end position="321"/>
    </location>
</feature>
<dbReference type="GeneTree" id="ENSGT01150000286952"/>
<keyword evidence="10" id="KW-0539">Nucleus</keyword>
<dbReference type="FunFam" id="3.30.160.60:FF:002063">
    <property type="entry name" value="RB associated KRAB zinc finger"/>
    <property type="match status" value="2"/>
</dbReference>
<dbReference type="PROSITE" id="PS50157">
    <property type="entry name" value="ZINC_FINGER_C2H2_2"/>
    <property type="match status" value="5"/>
</dbReference>
<keyword evidence="15" id="KW-1185">Reference proteome</keyword>
<dbReference type="GO" id="GO:0000978">
    <property type="term" value="F:RNA polymerase II cis-regulatory region sequence-specific DNA binding"/>
    <property type="evidence" value="ECO:0007669"/>
    <property type="project" value="TreeGrafter"/>
</dbReference>
<evidence type="ECO:0000256" key="12">
    <source>
        <dbReference type="SAM" id="MobiDB-lite"/>
    </source>
</evidence>
<evidence type="ECO:0000256" key="3">
    <source>
        <dbReference type="ARBA" id="ARBA00022723"/>
    </source>
</evidence>
<dbReference type="InterPro" id="IPR050589">
    <property type="entry name" value="Ikaros_C2H2-ZF"/>
</dbReference>
<sequence length="396" mass="43488">MILREPFQFCDSMRLTMGCGERNLWAPPSLARTGGGGQRGKGGGEGGAFCHSVLQMAKTSRAVLPREAGSRDFFLIIIFLYKKGGGGGQAASEGEEGTPISLAYSGKRNSPGESGGQREPNFTSCWGGGEYPFIQDPKNRETSAEISKPHFISWLQGRDPLGRGSNEGERSAADAGQANEIYREQQMAATIKCEAEKEMCGESEGPKTPERNLPKHGMKKPSTSQGLHQRTHSGEKSFKCMQCGKGFRVSSSLALHERTHTGKKPFKCMECGKTFSQSGNLTAHRRTHTGEKPFKCMECGMCFSQCGNLASHQRTHTGEKPFKCLECGKNFRRSHHLTKHRRTHTGEKPFKCMECGKSFSVRSSLTVHQRTHTGEKPFKCMESEKASARVVALLAI</sequence>
<keyword evidence="8" id="KW-0238">DNA-binding</keyword>
<evidence type="ECO:0000259" key="13">
    <source>
        <dbReference type="PROSITE" id="PS50157"/>
    </source>
</evidence>
<dbReference type="FunFam" id="3.30.160.60:FF:002343">
    <property type="entry name" value="Zinc finger protein 33A"/>
    <property type="match status" value="1"/>
</dbReference>
<name>A0A670HMM0_PODMU</name>
<keyword evidence="6" id="KW-0862">Zinc</keyword>
<keyword evidence="4" id="KW-0677">Repeat</keyword>
<evidence type="ECO:0000256" key="10">
    <source>
        <dbReference type="ARBA" id="ARBA00023242"/>
    </source>
</evidence>
<dbReference type="AlphaFoldDB" id="A0A670HMM0"/>
<evidence type="ECO:0000256" key="7">
    <source>
        <dbReference type="ARBA" id="ARBA00023015"/>
    </source>
</evidence>
<feature type="region of interest" description="Disordered" evidence="12">
    <location>
        <begin position="155"/>
        <end position="180"/>
    </location>
</feature>
<dbReference type="Gene3D" id="3.30.160.60">
    <property type="entry name" value="Classic Zinc Finger"/>
    <property type="match status" value="5"/>
</dbReference>
<evidence type="ECO:0000256" key="6">
    <source>
        <dbReference type="ARBA" id="ARBA00022833"/>
    </source>
</evidence>
<feature type="domain" description="C2H2-type" evidence="13">
    <location>
        <begin position="350"/>
        <end position="377"/>
    </location>
</feature>
<dbReference type="GO" id="GO:0008270">
    <property type="term" value="F:zinc ion binding"/>
    <property type="evidence" value="ECO:0007669"/>
    <property type="project" value="UniProtKB-KW"/>
</dbReference>
<dbReference type="GO" id="GO:0003700">
    <property type="term" value="F:DNA-binding transcription factor activity"/>
    <property type="evidence" value="ECO:0007669"/>
    <property type="project" value="TreeGrafter"/>
</dbReference>
<dbReference type="FunFam" id="3.30.160.60:FF:000990">
    <property type="entry name" value="zinc finger protein 629 isoform X2"/>
    <property type="match status" value="1"/>
</dbReference>
<dbReference type="Proteomes" id="UP000472272">
    <property type="component" value="Chromosome 2"/>
</dbReference>
<dbReference type="PANTHER" id="PTHR24404">
    <property type="entry name" value="ZINC FINGER PROTEIN"/>
    <property type="match status" value="1"/>
</dbReference>
<dbReference type="PROSITE" id="PS00028">
    <property type="entry name" value="ZINC_FINGER_C2H2_1"/>
    <property type="match status" value="5"/>
</dbReference>
<keyword evidence="5 11" id="KW-0863">Zinc-finger</keyword>
<keyword evidence="9" id="KW-0804">Transcription</keyword>
<feature type="compositionally biased region" description="Basic and acidic residues" evidence="12">
    <location>
        <begin position="197"/>
        <end position="213"/>
    </location>
</feature>
<dbReference type="InterPro" id="IPR017900">
    <property type="entry name" value="4Fe4S_Fe_S_CS"/>
</dbReference>
<accession>A0A670HMM0</accession>
<feature type="domain" description="C2H2-type" evidence="13">
    <location>
        <begin position="266"/>
        <end position="293"/>
    </location>
</feature>
<evidence type="ECO:0000256" key="5">
    <source>
        <dbReference type="ARBA" id="ARBA00022771"/>
    </source>
</evidence>
<dbReference type="FunFam" id="3.30.160.60:FF:000848">
    <property type="entry name" value="Zinc finger protein 35"/>
    <property type="match status" value="1"/>
</dbReference>
<evidence type="ECO:0000256" key="4">
    <source>
        <dbReference type="ARBA" id="ARBA00022737"/>
    </source>
</evidence>
<protein>
    <recommendedName>
        <fullName evidence="13">C2H2-type domain-containing protein</fullName>
    </recommendedName>
</protein>
<feature type="region of interest" description="Disordered" evidence="12">
    <location>
        <begin position="197"/>
        <end position="233"/>
    </location>
</feature>
<dbReference type="SUPFAM" id="SSF57667">
    <property type="entry name" value="beta-beta-alpha zinc fingers"/>
    <property type="match status" value="3"/>
</dbReference>
<dbReference type="SMART" id="SM00355">
    <property type="entry name" value="ZnF_C2H2"/>
    <property type="match status" value="5"/>
</dbReference>
<evidence type="ECO:0000313" key="14">
    <source>
        <dbReference type="Ensembl" id="ENSPMRP00000000883.1"/>
    </source>
</evidence>
<keyword evidence="3" id="KW-0479">Metal-binding</keyword>
<comment type="subcellular location">
    <subcellularLocation>
        <location evidence="1">Nucleus</location>
    </subcellularLocation>
</comment>
<feature type="domain" description="C2H2-type" evidence="13">
    <location>
        <begin position="322"/>
        <end position="349"/>
    </location>
</feature>
<dbReference type="GO" id="GO:0006357">
    <property type="term" value="P:regulation of transcription by RNA polymerase II"/>
    <property type="evidence" value="ECO:0007669"/>
    <property type="project" value="TreeGrafter"/>
</dbReference>
<evidence type="ECO:0000256" key="8">
    <source>
        <dbReference type="ARBA" id="ARBA00023125"/>
    </source>
</evidence>
<evidence type="ECO:0000256" key="1">
    <source>
        <dbReference type="ARBA" id="ARBA00004123"/>
    </source>
</evidence>
<evidence type="ECO:0000256" key="9">
    <source>
        <dbReference type="ARBA" id="ARBA00023163"/>
    </source>
</evidence>
<organism evidence="14 15">
    <name type="scientific">Podarcis muralis</name>
    <name type="common">Wall lizard</name>
    <name type="synonym">Lacerta muralis</name>
    <dbReference type="NCBI Taxonomy" id="64176"/>
    <lineage>
        <taxon>Eukaryota</taxon>
        <taxon>Metazoa</taxon>
        <taxon>Chordata</taxon>
        <taxon>Craniata</taxon>
        <taxon>Vertebrata</taxon>
        <taxon>Euteleostomi</taxon>
        <taxon>Lepidosauria</taxon>
        <taxon>Squamata</taxon>
        <taxon>Bifurcata</taxon>
        <taxon>Unidentata</taxon>
        <taxon>Episquamata</taxon>
        <taxon>Laterata</taxon>
        <taxon>Lacertibaenia</taxon>
        <taxon>Lacertidae</taxon>
        <taxon>Podarcis</taxon>
    </lineage>
</organism>
<dbReference type="Ensembl" id="ENSPMRT00000000937.1">
    <property type="protein sequence ID" value="ENSPMRP00000000883.1"/>
    <property type="gene ID" value="ENSPMRG00000000661.1"/>
</dbReference>
<dbReference type="InterPro" id="IPR013087">
    <property type="entry name" value="Znf_C2H2_type"/>
</dbReference>
<evidence type="ECO:0000256" key="11">
    <source>
        <dbReference type="PROSITE-ProRule" id="PRU00042"/>
    </source>
</evidence>
<keyword evidence="7" id="KW-0805">Transcription regulation</keyword>
<proteinExistence type="inferred from homology"/>
<feature type="region of interest" description="Disordered" evidence="12">
    <location>
        <begin position="88"/>
        <end position="120"/>
    </location>
</feature>
<reference evidence="14" key="2">
    <citation type="submission" date="2025-08" db="UniProtKB">
        <authorList>
            <consortium name="Ensembl"/>
        </authorList>
    </citation>
    <scope>IDENTIFICATION</scope>
</reference>
<dbReference type="PANTHER" id="PTHR24404:SF100">
    <property type="entry name" value="ZINC FINGER PROTEIN 501"/>
    <property type="match status" value="1"/>
</dbReference>
<dbReference type="OMA" id="QIDFRLT"/>
<reference evidence="14 15" key="1">
    <citation type="journal article" date="2019" name="Proc. Natl. Acad. Sci. U.S.A.">
        <title>Regulatory changes in pterin and carotenoid genes underlie balanced color polymorphisms in the wall lizard.</title>
        <authorList>
            <person name="Andrade P."/>
            <person name="Pinho C."/>
            <person name="Perez I de Lanuza G."/>
            <person name="Afonso S."/>
            <person name="Brejcha J."/>
            <person name="Rubin C.J."/>
            <person name="Wallerman O."/>
            <person name="Pereira P."/>
            <person name="Sabatino S.J."/>
            <person name="Bellati A."/>
            <person name="Pellitteri-Rosa D."/>
            <person name="Bosakova Z."/>
            <person name="Bunikis I."/>
            <person name="Carretero M.A."/>
            <person name="Feiner N."/>
            <person name="Marsik P."/>
            <person name="Pauperio F."/>
            <person name="Salvi D."/>
            <person name="Soler L."/>
            <person name="While G.M."/>
            <person name="Uller T."/>
            <person name="Font E."/>
            <person name="Andersson L."/>
            <person name="Carneiro M."/>
        </authorList>
    </citation>
    <scope>NUCLEOTIDE SEQUENCE</scope>
</reference>
<dbReference type="InterPro" id="IPR036236">
    <property type="entry name" value="Znf_C2H2_sf"/>
</dbReference>
<reference evidence="14" key="3">
    <citation type="submission" date="2025-09" db="UniProtKB">
        <authorList>
            <consortium name="Ensembl"/>
        </authorList>
    </citation>
    <scope>IDENTIFICATION</scope>
</reference>
<comment type="similarity">
    <text evidence="2">Belongs to the krueppel C2H2-type zinc-finger protein family.</text>
</comment>